<comment type="caution">
    <text evidence="1">The sequence shown here is derived from an EMBL/GenBank/DDBJ whole genome shotgun (WGS) entry which is preliminary data.</text>
</comment>
<dbReference type="RefSeq" id="WP_200352455.1">
    <property type="nucleotide sequence ID" value="NZ_BAABHZ010000001.1"/>
</dbReference>
<dbReference type="Proteomes" id="UP000600139">
    <property type="component" value="Unassembled WGS sequence"/>
</dbReference>
<evidence type="ECO:0000313" key="2">
    <source>
        <dbReference type="Proteomes" id="UP000600139"/>
    </source>
</evidence>
<sequence>MKTTPLLMTGGNVRLIQQDLKTNTRRVLAGPGNWLQSHACLTGGCLHDTSEECQAALMKESPYGTVGDILAIKETFWCWGHWKIQVADGGKLKGEWNNLTDAEHPIVYDADKHDLKKIERSSVGYHKRPSIYLPMSAWRIKLEITKVEIQRLQDISEVDAIAEGVEREGNGWKSYEMILTGPHKGKPHPHSIVPNNSPIHSYREIWDSINGTPRPNKPDISWKANPWVWSIHFRKLP</sequence>
<gene>
    <name evidence="1" type="ORF">JIN84_17980</name>
</gene>
<dbReference type="EMBL" id="JAENIK010000012">
    <property type="protein sequence ID" value="MBK1817515.1"/>
    <property type="molecule type" value="Genomic_DNA"/>
</dbReference>
<keyword evidence="2" id="KW-1185">Reference proteome</keyword>
<proteinExistence type="predicted"/>
<protein>
    <submittedName>
        <fullName evidence="1">Uncharacterized protein</fullName>
    </submittedName>
</protein>
<evidence type="ECO:0000313" key="1">
    <source>
        <dbReference type="EMBL" id="MBK1817515.1"/>
    </source>
</evidence>
<name>A0A934R8P5_9BACT</name>
<accession>A0A934R8P5</accession>
<organism evidence="1 2">
    <name type="scientific">Luteolibacter yonseiensis</name>
    <dbReference type="NCBI Taxonomy" id="1144680"/>
    <lineage>
        <taxon>Bacteria</taxon>
        <taxon>Pseudomonadati</taxon>
        <taxon>Verrucomicrobiota</taxon>
        <taxon>Verrucomicrobiia</taxon>
        <taxon>Verrucomicrobiales</taxon>
        <taxon>Verrucomicrobiaceae</taxon>
        <taxon>Luteolibacter</taxon>
    </lineage>
</organism>
<dbReference type="AlphaFoldDB" id="A0A934R8P5"/>
<reference evidence="1" key="1">
    <citation type="submission" date="2021-01" db="EMBL/GenBank/DDBJ databases">
        <title>Modified the classification status of verrucomicrobia.</title>
        <authorList>
            <person name="Feng X."/>
        </authorList>
    </citation>
    <scope>NUCLEOTIDE SEQUENCE</scope>
    <source>
        <strain evidence="1">JCM 18052</strain>
    </source>
</reference>